<comment type="caution">
    <text evidence="1">The sequence shown here is derived from an EMBL/GenBank/DDBJ whole genome shotgun (WGS) entry which is preliminary data.</text>
</comment>
<accession>A0ABS8STB1</accession>
<keyword evidence="2" id="KW-1185">Reference proteome</keyword>
<reference evidence="1 2" key="1">
    <citation type="journal article" date="2021" name="BMC Genomics">
        <title>Datura genome reveals duplications of psychoactive alkaloid biosynthetic genes and high mutation rate following tissue culture.</title>
        <authorList>
            <person name="Rajewski A."/>
            <person name="Carter-House D."/>
            <person name="Stajich J."/>
            <person name="Litt A."/>
        </authorList>
    </citation>
    <scope>NUCLEOTIDE SEQUENCE [LARGE SCALE GENOMIC DNA]</scope>
    <source>
        <strain evidence="1">AR-01</strain>
    </source>
</reference>
<protein>
    <submittedName>
        <fullName evidence="1">Uncharacterized protein</fullName>
    </submittedName>
</protein>
<sequence>MTSLVLNTPLRFSRRVDRYEALDQPKSIEVSKGDDEDRSHGGRSIIMKLRRSGKQRSASSPIMLSSISYRRKRNIFLHSYKLKTNSEKLRNRRKLKKIVVKVKSAMVSVLSFMRAHTMKSCTNSNSGIGAASPVRVIRCC</sequence>
<evidence type="ECO:0000313" key="2">
    <source>
        <dbReference type="Proteomes" id="UP000823775"/>
    </source>
</evidence>
<proteinExistence type="predicted"/>
<evidence type="ECO:0000313" key="1">
    <source>
        <dbReference type="EMBL" id="MCD7462217.1"/>
    </source>
</evidence>
<organism evidence="1 2">
    <name type="scientific">Datura stramonium</name>
    <name type="common">Jimsonweed</name>
    <name type="synonym">Common thornapple</name>
    <dbReference type="NCBI Taxonomy" id="4076"/>
    <lineage>
        <taxon>Eukaryota</taxon>
        <taxon>Viridiplantae</taxon>
        <taxon>Streptophyta</taxon>
        <taxon>Embryophyta</taxon>
        <taxon>Tracheophyta</taxon>
        <taxon>Spermatophyta</taxon>
        <taxon>Magnoliopsida</taxon>
        <taxon>eudicotyledons</taxon>
        <taxon>Gunneridae</taxon>
        <taxon>Pentapetalae</taxon>
        <taxon>asterids</taxon>
        <taxon>lamiids</taxon>
        <taxon>Solanales</taxon>
        <taxon>Solanaceae</taxon>
        <taxon>Solanoideae</taxon>
        <taxon>Datureae</taxon>
        <taxon>Datura</taxon>
    </lineage>
</organism>
<gene>
    <name evidence="1" type="ORF">HAX54_048013</name>
</gene>
<name>A0ABS8STB1_DATST</name>
<dbReference type="Proteomes" id="UP000823775">
    <property type="component" value="Unassembled WGS sequence"/>
</dbReference>
<dbReference type="EMBL" id="JACEIK010000788">
    <property type="protein sequence ID" value="MCD7462217.1"/>
    <property type="molecule type" value="Genomic_DNA"/>
</dbReference>